<evidence type="ECO:0000313" key="2">
    <source>
        <dbReference type="EMBL" id="CAJ0892530.1"/>
    </source>
</evidence>
<dbReference type="EMBL" id="OY288114">
    <property type="protein sequence ID" value="CAJ0892530.1"/>
    <property type="molecule type" value="Genomic_DNA"/>
</dbReference>
<evidence type="ECO:0000256" key="1">
    <source>
        <dbReference type="SAM" id="MobiDB-lite"/>
    </source>
</evidence>
<feature type="region of interest" description="Disordered" evidence="1">
    <location>
        <begin position="1"/>
        <end position="21"/>
    </location>
</feature>
<dbReference type="Gene3D" id="3.90.1530.30">
    <property type="match status" value="1"/>
</dbReference>
<dbReference type="InterPro" id="IPR036086">
    <property type="entry name" value="ParB/Sulfiredoxin_sf"/>
</dbReference>
<dbReference type="Gene3D" id="1.10.10.2830">
    <property type="match status" value="1"/>
</dbReference>
<accession>A0AA48M4J6</accession>
<evidence type="ECO:0008006" key="3">
    <source>
        <dbReference type="Google" id="ProtNLM"/>
    </source>
</evidence>
<protein>
    <recommendedName>
        <fullName evidence="3">ParB/Sulfiredoxin domain-containing protein</fullName>
    </recommendedName>
</protein>
<name>A0AA48M4J6_9ZZZZ</name>
<dbReference type="PROSITE" id="PS51143">
    <property type="entry name" value="MT_A70"/>
    <property type="match status" value="1"/>
</dbReference>
<reference evidence="2" key="1">
    <citation type="submission" date="2023-07" db="EMBL/GenBank/DDBJ databases">
        <authorList>
            <person name="Pelsma A.J. K."/>
        </authorList>
    </citation>
    <scope>NUCLEOTIDE SEQUENCE</scope>
</reference>
<sequence>MATSKAARKFAPTKPAREAKGRKRFRFHPLADLLPLLEGDELHRLAEDIRENGLLEPILLTPEGRALDGRNRFRACRLAKIAPRFETVEEPPEKWLGLVVSRNIRRRHLTPSQTAAFAAELVTTFHGANQHTPRGPVNSPVLKQSEIAELLSIDERLVRDAVKVRRESGELLALVKAGGVAVDVAARVVRKTSEFLQDFISEVRAKSDLRTAQREIYRQKRLGLIESRTGSVHATRPSRGRKDIGTVLTRLIRAGRKWPIALIDPPWEYDHASIGSKSRSPPYPTMNGEELKNLPVGEVMTGEAVIFLWAAAPKLEAAIDLLCAWSFDYRTCAVGTKDRAGFGYWFRSQHELLLVGRRGDFP</sequence>
<dbReference type="AlphaFoldDB" id="A0AA48M4J6"/>
<dbReference type="Pfam" id="PF05063">
    <property type="entry name" value="MT-A70"/>
    <property type="match status" value="1"/>
</dbReference>
<gene>
    <name evidence="2" type="ORF">AMST5_04228</name>
</gene>
<proteinExistence type="predicted"/>
<dbReference type="InterPro" id="IPR007757">
    <property type="entry name" value="MT-A70-like"/>
</dbReference>
<dbReference type="SUPFAM" id="SSF110849">
    <property type="entry name" value="ParB/Sulfiredoxin"/>
    <property type="match status" value="1"/>
</dbReference>
<organism evidence="2">
    <name type="scientific">freshwater sediment metagenome</name>
    <dbReference type="NCBI Taxonomy" id="556182"/>
    <lineage>
        <taxon>unclassified sequences</taxon>
        <taxon>metagenomes</taxon>
        <taxon>ecological metagenomes</taxon>
    </lineage>
</organism>